<proteinExistence type="predicted"/>
<keyword evidence="4" id="KW-1185">Reference proteome</keyword>
<dbReference type="PRINTS" id="PR00081">
    <property type="entry name" value="GDHRDH"/>
</dbReference>
<dbReference type="InterPro" id="IPR035892">
    <property type="entry name" value="C2_domain_sf"/>
</dbReference>
<evidence type="ECO:0000259" key="2">
    <source>
        <dbReference type="PROSITE" id="PS50004"/>
    </source>
</evidence>
<keyword evidence="1" id="KW-0472">Membrane</keyword>
<feature type="domain" description="C2" evidence="2">
    <location>
        <begin position="523"/>
        <end position="656"/>
    </location>
</feature>
<dbReference type="CDD" id="cd05325">
    <property type="entry name" value="carb_red_sniffer_like_SDR_c"/>
    <property type="match status" value="1"/>
</dbReference>
<dbReference type="PANTHER" id="PTHR43544">
    <property type="entry name" value="SHORT-CHAIN DEHYDROGENASE/REDUCTASE"/>
    <property type="match status" value="1"/>
</dbReference>
<dbReference type="SUPFAM" id="SSF51735">
    <property type="entry name" value="NAD(P)-binding Rossmann-fold domains"/>
    <property type="match status" value="1"/>
</dbReference>
<accession>A0A668TSX5</accession>
<dbReference type="InterPro" id="IPR051468">
    <property type="entry name" value="Fungal_SecMetab_SDRs"/>
</dbReference>
<evidence type="ECO:0000256" key="1">
    <source>
        <dbReference type="SAM" id="Phobius"/>
    </source>
</evidence>
<dbReference type="GO" id="GO:0016491">
    <property type="term" value="F:oxidoreductase activity"/>
    <property type="evidence" value="ECO:0007669"/>
    <property type="project" value="TreeGrafter"/>
</dbReference>
<dbReference type="OMA" id="PHITIRF"/>
<evidence type="ECO:0000313" key="3">
    <source>
        <dbReference type="Ensembl" id="ENSOABP00000029698.2"/>
    </source>
</evidence>
<dbReference type="AlphaFoldDB" id="A0A668TSX5"/>
<dbReference type="InterPro" id="IPR000008">
    <property type="entry name" value="C2_dom"/>
</dbReference>
<dbReference type="FunFam" id="2.60.40.150:FF:000352">
    <property type="entry name" value="Uncharacterized protein"/>
    <property type="match status" value="1"/>
</dbReference>
<dbReference type="Gene3D" id="2.60.40.150">
    <property type="entry name" value="C2 domain"/>
    <property type="match status" value="2"/>
</dbReference>
<organism evidence="3 4">
    <name type="scientific">Oreochromis aureus</name>
    <name type="common">Israeli tilapia</name>
    <name type="synonym">Chromis aureus</name>
    <dbReference type="NCBI Taxonomy" id="47969"/>
    <lineage>
        <taxon>Eukaryota</taxon>
        <taxon>Metazoa</taxon>
        <taxon>Chordata</taxon>
        <taxon>Craniata</taxon>
        <taxon>Vertebrata</taxon>
        <taxon>Euteleostomi</taxon>
        <taxon>Actinopterygii</taxon>
        <taxon>Neopterygii</taxon>
        <taxon>Teleostei</taxon>
        <taxon>Neoteleostei</taxon>
        <taxon>Acanthomorphata</taxon>
        <taxon>Ovalentaria</taxon>
        <taxon>Cichlomorphae</taxon>
        <taxon>Cichliformes</taxon>
        <taxon>Cichlidae</taxon>
        <taxon>African cichlids</taxon>
        <taxon>Pseudocrenilabrinae</taxon>
        <taxon>Oreochromini</taxon>
        <taxon>Oreochromis</taxon>
    </lineage>
</organism>
<dbReference type="Pfam" id="PF00106">
    <property type="entry name" value="adh_short"/>
    <property type="match status" value="1"/>
</dbReference>
<name>A0A668TSX5_OREAU</name>
<dbReference type="Gene3D" id="3.40.50.720">
    <property type="entry name" value="NAD(P)-binding Rossmann-like Domain"/>
    <property type="match status" value="1"/>
</dbReference>
<keyword evidence="1" id="KW-0812">Transmembrane</keyword>
<protein>
    <recommendedName>
        <fullName evidence="2">C2 domain-containing protein</fullName>
    </recommendedName>
</protein>
<reference evidence="3" key="1">
    <citation type="submission" date="2025-08" db="UniProtKB">
        <authorList>
            <consortium name="Ensembl"/>
        </authorList>
    </citation>
    <scope>IDENTIFICATION</scope>
</reference>
<dbReference type="InterPro" id="IPR002347">
    <property type="entry name" value="SDR_fam"/>
</dbReference>
<reference evidence="3" key="2">
    <citation type="submission" date="2025-09" db="UniProtKB">
        <authorList>
            <consortium name="Ensembl"/>
        </authorList>
    </citation>
    <scope>IDENTIFICATION</scope>
</reference>
<dbReference type="PRINTS" id="PR00080">
    <property type="entry name" value="SDRFAMILY"/>
</dbReference>
<sequence>MSAAMNFKKCGSVLITGASRGLGLQLVDSLASGQFSPGKIIATCRNPGNAQKLQELAEKHPNIHIITLDVVNQESIEKSVEEVSKLVQEEGLNCLINNAGIKVVADFHSVTAEMMIENFHTNTVAPLMITKAYLPLLKKAASRGGAGGSATMGIQRAAVINVTSLLGSVELAWGERANNFKWYPYRTSKSALNMVSRCMAVDLEPDGILCMAIHPGWVRTDMGGSERYVQGTWRQKAMVTLIDYPAPMELFSKAGELRMPFSDVVKYGILGISITLLLLALGILAWQIYRFCTEKYTHTYTQQDAGHNDLLYSDEGPTTTGNYSGAPSTKLEDVSTEAHRLSRCLSQPSFPSLASTEEAGDKEEQATIQKVEGSIRFSVYYDQMQSRLVVTVLQVEGLLEHSESRTLQPFVKILLMWAGSEAVEVEGFKDEEGEGLSPVLRTVLQEWRTRIVKGSCNPLFGDQFSCVLQEDKLHHINLRMEVRDFDKFSRNTVLGDVRVPLGQLNISYPLELQEDLKIPQKDLVGEVLLSLKFLPTSQRLEVGLLKVKTVLSEISPNAALYARISVQCNQCKLKYQKSSTVARCLVTVFNEVLLFSLPEVHLERCKILVSIYETRPTSKSAKQLIGQLSVGKEKSSEDEHWTLMMRSVRQPVAKWHGLLI</sequence>
<evidence type="ECO:0000313" key="4">
    <source>
        <dbReference type="Proteomes" id="UP000472276"/>
    </source>
</evidence>
<dbReference type="PROSITE" id="PS50004">
    <property type="entry name" value="C2"/>
    <property type="match status" value="2"/>
</dbReference>
<feature type="transmembrane region" description="Helical" evidence="1">
    <location>
        <begin position="267"/>
        <end position="289"/>
    </location>
</feature>
<feature type="domain" description="C2" evidence="2">
    <location>
        <begin position="371"/>
        <end position="514"/>
    </location>
</feature>
<dbReference type="Ensembl" id="ENSOABT00000030524.2">
    <property type="protein sequence ID" value="ENSOABP00000029698.2"/>
    <property type="gene ID" value="ENSOABG00000013769.2"/>
</dbReference>
<dbReference type="SMART" id="SM00239">
    <property type="entry name" value="C2"/>
    <property type="match status" value="2"/>
</dbReference>
<dbReference type="Pfam" id="PF00168">
    <property type="entry name" value="C2"/>
    <property type="match status" value="2"/>
</dbReference>
<dbReference type="Proteomes" id="UP000472276">
    <property type="component" value="Unassembled WGS sequence"/>
</dbReference>
<gene>
    <name evidence="3" type="primary">si:dkey-12e7.4</name>
</gene>
<dbReference type="GO" id="GO:0005737">
    <property type="term" value="C:cytoplasm"/>
    <property type="evidence" value="ECO:0007669"/>
    <property type="project" value="TreeGrafter"/>
</dbReference>
<keyword evidence="1" id="KW-1133">Transmembrane helix</keyword>
<dbReference type="InterPro" id="IPR036291">
    <property type="entry name" value="NAD(P)-bd_dom_sf"/>
</dbReference>
<dbReference type="SUPFAM" id="SSF49562">
    <property type="entry name" value="C2 domain (Calcium/lipid-binding domain, CaLB)"/>
    <property type="match status" value="2"/>
</dbReference>
<dbReference type="PANTHER" id="PTHR43544:SF34">
    <property type="entry name" value="SI:DKEY-12E7.4"/>
    <property type="match status" value="1"/>
</dbReference>